<evidence type="ECO:0000256" key="2">
    <source>
        <dbReference type="ARBA" id="ARBA00022737"/>
    </source>
</evidence>
<evidence type="ECO:0000313" key="4">
    <source>
        <dbReference type="Proteomes" id="UP000261340"/>
    </source>
</evidence>
<dbReference type="SMART" id="SM00368">
    <property type="entry name" value="LRR_RI"/>
    <property type="match status" value="7"/>
</dbReference>
<dbReference type="FunFam" id="3.80.10.10:FF:000100">
    <property type="entry name" value="Si:dkey-11n14.1"/>
    <property type="match status" value="1"/>
</dbReference>
<evidence type="ECO:0008006" key="5">
    <source>
        <dbReference type="Google" id="ProtNLM"/>
    </source>
</evidence>
<dbReference type="Proteomes" id="UP000261340">
    <property type="component" value="Unplaced"/>
</dbReference>
<dbReference type="PANTHER" id="PTHR24106">
    <property type="entry name" value="NACHT, LRR AND CARD DOMAINS-CONTAINING"/>
    <property type="match status" value="1"/>
</dbReference>
<reference evidence="3" key="1">
    <citation type="submission" date="2025-08" db="UniProtKB">
        <authorList>
            <consortium name="Ensembl"/>
        </authorList>
    </citation>
    <scope>IDENTIFICATION</scope>
</reference>
<dbReference type="InterPro" id="IPR001611">
    <property type="entry name" value="Leu-rich_rpt"/>
</dbReference>
<proteinExistence type="predicted"/>
<dbReference type="Gene3D" id="3.80.10.10">
    <property type="entry name" value="Ribonuclease Inhibitor"/>
    <property type="match status" value="2"/>
</dbReference>
<sequence length="355" mass="39275">MYIHFLNLSAEKSINLFHCLNELNYRSLVSKIEHSLSSGSLSKHKLTTVQWSALAFILLSSEEVLEEFDLKKYGASDEALLWLESVVKASKKALLNLCNLSVRSCEVLSSVLSSPSSKLRELDLSNNNIRDSGIKSLSVGLKAPHCRLKILRLSGCMIREEGCVSLATALISNPSHLRELDLSKNELQDSGIKSLSVGLETPHCRLEILRSVKSFDLILDHLNFSLYLLLSGCMIREEGCASLTTALRSNPTHLRELDLSENELQDLGVKSLSVGLEMPHCRLEILRLSGCMITEDGCASLATALSSNQSHLKELDLRYNYPGDSGVKLLTTQVKASHILRYEKKAAFTSLSWTG</sequence>
<dbReference type="InterPro" id="IPR032675">
    <property type="entry name" value="LRR_dom_sf"/>
</dbReference>
<reference evidence="3" key="2">
    <citation type="submission" date="2025-09" db="UniProtKB">
        <authorList>
            <consortium name="Ensembl"/>
        </authorList>
    </citation>
    <scope>IDENTIFICATION</scope>
</reference>
<evidence type="ECO:0000313" key="3">
    <source>
        <dbReference type="Ensembl" id="ENSACIP00000018288.1"/>
    </source>
</evidence>
<dbReference type="Ensembl" id="ENSACIT00000018777.1">
    <property type="protein sequence ID" value="ENSACIP00000018288.1"/>
    <property type="gene ID" value="ENSACIG00000014274.1"/>
</dbReference>
<name>A0A3Q0S935_AMPCI</name>
<dbReference type="PROSITE" id="PS51450">
    <property type="entry name" value="LRR"/>
    <property type="match status" value="2"/>
</dbReference>
<dbReference type="InterPro" id="IPR051261">
    <property type="entry name" value="NLR"/>
</dbReference>
<keyword evidence="4" id="KW-1185">Reference proteome</keyword>
<accession>A0A3Q0S935</accession>
<dbReference type="Pfam" id="PF13516">
    <property type="entry name" value="LRR_6"/>
    <property type="match status" value="4"/>
</dbReference>
<dbReference type="GeneTree" id="ENSGT01150000286904"/>
<dbReference type="SUPFAM" id="SSF52047">
    <property type="entry name" value="RNI-like"/>
    <property type="match status" value="1"/>
</dbReference>
<keyword evidence="1" id="KW-0433">Leucine-rich repeat</keyword>
<dbReference type="OMA" id="CMIREEG"/>
<keyword evidence="2" id="KW-0677">Repeat</keyword>
<evidence type="ECO:0000256" key="1">
    <source>
        <dbReference type="ARBA" id="ARBA00022614"/>
    </source>
</evidence>
<organism evidence="3 4">
    <name type="scientific">Amphilophus citrinellus</name>
    <name type="common">Midas cichlid</name>
    <name type="synonym">Cichlasoma citrinellum</name>
    <dbReference type="NCBI Taxonomy" id="61819"/>
    <lineage>
        <taxon>Eukaryota</taxon>
        <taxon>Metazoa</taxon>
        <taxon>Chordata</taxon>
        <taxon>Craniata</taxon>
        <taxon>Vertebrata</taxon>
        <taxon>Euteleostomi</taxon>
        <taxon>Actinopterygii</taxon>
        <taxon>Neopterygii</taxon>
        <taxon>Teleostei</taxon>
        <taxon>Neoteleostei</taxon>
        <taxon>Acanthomorphata</taxon>
        <taxon>Ovalentaria</taxon>
        <taxon>Cichlomorphae</taxon>
        <taxon>Cichliformes</taxon>
        <taxon>Cichlidae</taxon>
        <taxon>New World cichlids</taxon>
        <taxon>Cichlasomatinae</taxon>
        <taxon>Heroini</taxon>
        <taxon>Amphilophus</taxon>
    </lineage>
</organism>
<protein>
    <recommendedName>
        <fullName evidence="5">NACHT LRR and PYD domain-containing protein</fullName>
    </recommendedName>
</protein>
<dbReference type="AlphaFoldDB" id="A0A3Q0S935"/>
<dbReference type="STRING" id="61819.ENSACIP00000018288"/>